<dbReference type="EMBL" id="VFJC01000016">
    <property type="protein sequence ID" value="KAB5548936.1"/>
    <property type="molecule type" value="Genomic_DNA"/>
</dbReference>
<feature type="compositionally biased region" description="Acidic residues" evidence="2">
    <location>
        <begin position="225"/>
        <end position="238"/>
    </location>
</feature>
<dbReference type="Pfam" id="PF00041">
    <property type="entry name" value="fn3"/>
    <property type="match status" value="1"/>
</dbReference>
<keyword evidence="6" id="KW-1185">Reference proteome</keyword>
<evidence type="ECO:0000259" key="4">
    <source>
        <dbReference type="PROSITE" id="PS50853"/>
    </source>
</evidence>
<dbReference type="InterPro" id="IPR003961">
    <property type="entry name" value="FN3_dom"/>
</dbReference>
<accession>A0A5N5M3R1</accession>
<keyword evidence="3" id="KW-0472">Membrane</keyword>
<evidence type="ECO:0000256" key="1">
    <source>
        <dbReference type="ARBA" id="ARBA00023319"/>
    </source>
</evidence>
<dbReference type="InterPro" id="IPR036179">
    <property type="entry name" value="Ig-like_dom_sf"/>
</dbReference>
<evidence type="ECO:0000313" key="6">
    <source>
        <dbReference type="Proteomes" id="UP000327468"/>
    </source>
</evidence>
<evidence type="ECO:0000313" key="5">
    <source>
        <dbReference type="EMBL" id="KAB5548936.1"/>
    </source>
</evidence>
<dbReference type="AlphaFoldDB" id="A0A5N5M3R1"/>
<dbReference type="PROSITE" id="PS50853">
    <property type="entry name" value="FN3"/>
    <property type="match status" value="1"/>
</dbReference>
<organism evidence="5 6">
    <name type="scientific">Pangasianodon hypophthalmus</name>
    <name type="common">Striped catfish</name>
    <name type="synonym">Helicophagus hypophthalmus</name>
    <dbReference type="NCBI Taxonomy" id="310915"/>
    <lineage>
        <taxon>Eukaryota</taxon>
        <taxon>Metazoa</taxon>
        <taxon>Chordata</taxon>
        <taxon>Craniata</taxon>
        <taxon>Vertebrata</taxon>
        <taxon>Euteleostomi</taxon>
        <taxon>Actinopterygii</taxon>
        <taxon>Neopterygii</taxon>
        <taxon>Teleostei</taxon>
        <taxon>Ostariophysi</taxon>
        <taxon>Siluriformes</taxon>
        <taxon>Pangasiidae</taxon>
        <taxon>Pangasianodon</taxon>
    </lineage>
</organism>
<feature type="transmembrane region" description="Helical" evidence="3">
    <location>
        <begin position="170"/>
        <end position="197"/>
    </location>
</feature>
<gene>
    <name evidence="5" type="ORF">PHYPO_G00061410</name>
</gene>
<protein>
    <recommendedName>
        <fullName evidence="4">Fibronectin type-III domain-containing protein</fullName>
    </recommendedName>
</protein>
<feature type="region of interest" description="Disordered" evidence="2">
    <location>
        <begin position="220"/>
        <end position="270"/>
    </location>
</feature>
<keyword evidence="3" id="KW-1133">Transmembrane helix</keyword>
<dbReference type="InterPro" id="IPR013783">
    <property type="entry name" value="Ig-like_fold"/>
</dbReference>
<reference evidence="5 6" key="1">
    <citation type="submission" date="2019-06" db="EMBL/GenBank/DDBJ databases">
        <title>A chromosome-scale genome assembly of the striped catfish, Pangasianodon hypophthalmus.</title>
        <authorList>
            <person name="Wen M."/>
            <person name="Zahm M."/>
            <person name="Roques C."/>
            <person name="Cabau C."/>
            <person name="Klopp C."/>
            <person name="Donnadieu C."/>
            <person name="Jouanno E."/>
            <person name="Avarre J.-C."/>
            <person name="Campet M."/>
            <person name="Ha T.T.T."/>
            <person name="Dugue R."/>
            <person name="Lampietro C."/>
            <person name="Louis A."/>
            <person name="Herpin A."/>
            <person name="Echchiki A."/>
            <person name="Berthelot C."/>
            <person name="Parey E."/>
            <person name="Roest-Crollius H."/>
            <person name="Braasch I."/>
            <person name="Postlethwait J."/>
            <person name="Bobe J."/>
            <person name="Montfort J."/>
            <person name="Bouchez O."/>
            <person name="Begum T."/>
            <person name="Schartl M."/>
            <person name="Guiguen Y."/>
        </authorList>
    </citation>
    <scope>NUCLEOTIDE SEQUENCE [LARGE SCALE GENOMIC DNA]</scope>
    <source>
        <strain evidence="5 6">Indonesia</strain>
        <tissue evidence="5">Blood</tissue>
    </source>
</reference>
<evidence type="ECO:0000256" key="2">
    <source>
        <dbReference type="SAM" id="MobiDB-lite"/>
    </source>
</evidence>
<keyword evidence="1" id="KW-0393">Immunoglobulin domain</keyword>
<evidence type="ECO:0000256" key="3">
    <source>
        <dbReference type="SAM" id="Phobius"/>
    </source>
</evidence>
<feature type="domain" description="Fibronectin type-III" evidence="4">
    <location>
        <begin position="65"/>
        <end position="168"/>
    </location>
</feature>
<feature type="compositionally biased region" description="Polar residues" evidence="2">
    <location>
        <begin position="248"/>
        <end position="270"/>
    </location>
</feature>
<dbReference type="Proteomes" id="UP000327468">
    <property type="component" value="Chromosome 15"/>
</dbReference>
<dbReference type="SUPFAM" id="SSF48726">
    <property type="entry name" value="Immunoglobulin"/>
    <property type="match status" value="1"/>
</dbReference>
<dbReference type="Gene3D" id="2.60.40.10">
    <property type="entry name" value="Immunoglobulins"/>
    <property type="match status" value="1"/>
</dbReference>
<keyword evidence="3" id="KW-0812">Transmembrane</keyword>
<name>A0A5N5M3R1_PANHP</name>
<comment type="caution">
    <text evidence="5">The sequence shown here is derived from an EMBL/GenBank/DDBJ whole genome shotgun (WGS) entry which is preliminary data.</text>
</comment>
<dbReference type="InterPro" id="IPR036116">
    <property type="entry name" value="FN3_sf"/>
</dbReference>
<feature type="non-terminal residue" evidence="5">
    <location>
        <position position="1"/>
    </location>
</feature>
<dbReference type="SUPFAM" id="SSF49265">
    <property type="entry name" value="Fibronectin type III"/>
    <property type="match status" value="1"/>
</dbReference>
<dbReference type="CDD" id="cd00063">
    <property type="entry name" value="FN3"/>
    <property type="match status" value="1"/>
</dbReference>
<proteinExistence type="predicted"/>
<sequence>WYNNIKQNVGETPNKYVLEQAASWFNLTVRETDSKVDSGQYWCSAANAVGGAEIPVLLLVMRYPMPPNVTISKITYSSQKRTDVILEWLVQRDDDLTGFFIERQTLPVGKSDAVPLWQKVVVDLDPSTRSYQITNLDPSGKYAFRVTAVNYRTTGHPSEVKSPANPPFKAYPAVIGAAFGGMLLATLTTVLLFIFVLRIRNNNPRLHDMIFGRHNSQSRENINFPEDEVVGGAEDEGGTGETKPGPSMAQSRSAAMLTTTSSDSNQAKSP</sequence>